<dbReference type="GO" id="GO:0006123">
    <property type="term" value="P:mitochondrial electron transport, cytochrome c to oxygen"/>
    <property type="evidence" value="ECO:0007669"/>
    <property type="project" value="InterPro"/>
</dbReference>
<evidence type="ECO:0000313" key="12">
    <source>
        <dbReference type="Proteomes" id="UP000037751"/>
    </source>
</evidence>
<gene>
    <name evidence="11" type="ORF">Malapachy_3621</name>
</gene>
<dbReference type="GO" id="GO:0045277">
    <property type="term" value="C:respiratory chain complex IV"/>
    <property type="evidence" value="ECO:0007669"/>
    <property type="project" value="InterPro"/>
</dbReference>
<keyword evidence="7" id="KW-0560">Oxidoreductase</keyword>
<keyword evidence="3" id="KW-0812">Transmembrane</keyword>
<dbReference type="AlphaFoldDB" id="A0A0M8MZ21"/>
<keyword evidence="12" id="KW-1185">Reference proteome</keyword>
<dbReference type="Pfam" id="PF02936">
    <property type="entry name" value="COX4"/>
    <property type="match status" value="1"/>
</dbReference>
<evidence type="ECO:0000256" key="5">
    <source>
        <dbReference type="ARBA" id="ARBA00022946"/>
    </source>
</evidence>
<feature type="region of interest" description="Disordered" evidence="10">
    <location>
        <begin position="157"/>
        <end position="182"/>
    </location>
</feature>
<keyword evidence="4" id="KW-0999">Mitochondrion inner membrane</keyword>
<dbReference type="SUPFAM" id="SSF81406">
    <property type="entry name" value="Mitochondrial cytochrome c oxidase subunit IV"/>
    <property type="match status" value="1"/>
</dbReference>
<dbReference type="PANTHER" id="PTHR10707">
    <property type="entry name" value="CYTOCHROME C OXIDASE SUBUNIT IV"/>
    <property type="match status" value="1"/>
</dbReference>
<dbReference type="PANTHER" id="PTHR10707:SF10">
    <property type="entry name" value="CYTOCHROME C OXIDASE SUBUNIT 4"/>
    <property type="match status" value="1"/>
</dbReference>
<comment type="caution">
    <text evidence="11">The sequence shown here is derived from an EMBL/GenBank/DDBJ whole genome shotgun (WGS) entry which is preliminary data.</text>
</comment>
<dbReference type="CDD" id="cd00922">
    <property type="entry name" value="Cyt_c_Oxidase_IV"/>
    <property type="match status" value="1"/>
</dbReference>
<reference evidence="11 12" key="1">
    <citation type="submission" date="2015-07" db="EMBL/GenBank/DDBJ databases">
        <title>Draft Genome Sequence of Malassezia furfur CBS1878 and Malassezia pachydermatis CBS1879.</title>
        <authorList>
            <person name="Triana S."/>
            <person name="Ohm R."/>
            <person name="Gonzalez A."/>
            <person name="DeCock H."/>
            <person name="Restrepo S."/>
            <person name="Celis A."/>
        </authorList>
    </citation>
    <scope>NUCLEOTIDE SEQUENCE [LARGE SCALE GENOMIC DNA]</scope>
    <source>
        <strain evidence="11 12">CBS 1879</strain>
    </source>
</reference>
<sequence length="182" mass="20120">MLGSVRVAVPRVIPRSAPLARSIATKGDRWTPAVARDAQQVLEGPNALELNKVLPNIEAMWPKMAREEQYSVYKLLEEVQRKDWKELTVDEKKGAYFVSYGLHGPRRPTTPPGQSTKVFIGTLFAVALGVTGFYAVRSIAAPAPKSLTKEYQEQMNERAKETKQNPITGIASEGYKGKGHVV</sequence>
<evidence type="ECO:0000256" key="3">
    <source>
        <dbReference type="ARBA" id="ARBA00022692"/>
    </source>
</evidence>
<evidence type="ECO:0000256" key="2">
    <source>
        <dbReference type="ARBA" id="ARBA00008135"/>
    </source>
</evidence>
<name>A0A0M8MZ21_9BASI</name>
<organism evidence="11 12">
    <name type="scientific">Malassezia pachydermatis</name>
    <dbReference type="NCBI Taxonomy" id="77020"/>
    <lineage>
        <taxon>Eukaryota</taxon>
        <taxon>Fungi</taxon>
        <taxon>Dikarya</taxon>
        <taxon>Basidiomycota</taxon>
        <taxon>Ustilaginomycotina</taxon>
        <taxon>Malasseziomycetes</taxon>
        <taxon>Malasseziales</taxon>
        <taxon>Malasseziaceae</taxon>
        <taxon>Malassezia</taxon>
    </lineage>
</organism>
<keyword evidence="9" id="KW-0472">Membrane</keyword>
<evidence type="ECO:0000256" key="4">
    <source>
        <dbReference type="ARBA" id="ARBA00022792"/>
    </source>
</evidence>
<keyword evidence="5" id="KW-0809">Transit peptide</keyword>
<evidence type="ECO:0000256" key="9">
    <source>
        <dbReference type="ARBA" id="ARBA00023136"/>
    </source>
</evidence>
<dbReference type="VEuPathDB" id="FungiDB:Malapachy_3621"/>
<dbReference type="InterPro" id="IPR004203">
    <property type="entry name" value="Cyt_c_oxidase_su4_fam"/>
</dbReference>
<dbReference type="EMBL" id="LGAV01000001">
    <property type="protein sequence ID" value="KOS16401.1"/>
    <property type="molecule type" value="Genomic_DNA"/>
</dbReference>
<dbReference type="Proteomes" id="UP000037751">
    <property type="component" value="Unassembled WGS sequence"/>
</dbReference>
<comment type="similarity">
    <text evidence="2">Belongs to the cytochrome c oxidase IV family.</text>
</comment>
<keyword evidence="8" id="KW-0496">Mitochondrion</keyword>
<dbReference type="InterPro" id="IPR036639">
    <property type="entry name" value="Cyt_c_oxidase_su4_sf"/>
</dbReference>
<evidence type="ECO:0000256" key="6">
    <source>
        <dbReference type="ARBA" id="ARBA00022989"/>
    </source>
</evidence>
<evidence type="ECO:0000256" key="1">
    <source>
        <dbReference type="ARBA" id="ARBA00004434"/>
    </source>
</evidence>
<dbReference type="RefSeq" id="XP_017994033.1">
    <property type="nucleotide sequence ID" value="XM_018138086.1"/>
</dbReference>
<dbReference type="GeneID" id="28729962"/>
<dbReference type="Gene3D" id="1.10.442.10">
    <property type="entry name" value="Cytochrome c oxidase subunit IV"/>
    <property type="match status" value="1"/>
</dbReference>
<dbReference type="GO" id="GO:0005743">
    <property type="term" value="C:mitochondrial inner membrane"/>
    <property type="evidence" value="ECO:0007669"/>
    <property type="project" value="UniProtKB-SubCell"/>
</dbReference>
<dbReference type="GO" id="GO:0016491">
    <property type="term" value="F:oxidoreductase activity"/>
    <property type="evidence" value="ECO:0007669"/>
    <property type="project" value="UniProtKB-KW"/>
</dbReference>
<keyword evidence="6" id="KW-1133">Transmembrane helix</keyword>
<comment type="subcellular location">
    <subcellularLocation>
        <location evidence="1">Mitochondrion inner membrane</location>
        <topology evidence="1">Single-pass membrane protein</topology>
    </subcellularLocation>
</comment>
<evidence type="ECO:0000313" key="11">
    <source>
        <dbReference type="EMBL" id="KOS16401.1"/>
    </source>
</evidence>
<accession>A0A0M8MZ21</accession>
<dbReference type="STRING" id="77020.A0A0M8MZ21"/>
<proteinExistence type="inferred from homology"/>
<evidence type="ECO:0000256" key="8">
    <source>
        <dbReference type="ARBA" id="ARBA00023128"/>
    </source>
</evidence>
<evidence type="ECO:0000256" key="7">
    <source>
        <dbReference type="ARBA" id="ARBA00023002"/>
    </source>
</evidence>
<protein>
    <submittedName>
        <fullName evidence="11">Cytochrome c oxidase subunit v</fullName>
    </submittedName>
</protein>
<evidence type="ECO:0000256" key="10">
    <source>
        <dbReference type="SAM" id="MobiDB-lite"/>
    </source>
</evidence>
<dbReference type="OrthoDB" id="186013at2759"/>